<protein>
    <submittedName>
        <fullName evidence="2">F-box protein PP2-A12-like</fullName>
    </submittedName>
</protein>
<proteinExistence type="predicted"/>
<reference evidence="2 3" key="3">
    <citation type="submission" date="2019-11" db="EMBL/GenBank/DDBJ databases">
        <title>A de novo genome assembly of a pear dwarfing rootstock.</title>
        <authorList>
            <person name="Wang F."/>
            <person name="Wang J."/>
            <person name="Li S."/>
            <person name="Zhang Y."/>
            <person name="Fang M."/>
            <person name="Ma L."/>
            <person name="Zhao Y."/>
            <person name="Jiang S."/>
        </authorList>
    </citation>
    <scope>NUCLEOTIDE SEQUENCE [LARGE SCALE GENOMIC DNA]</scope>
    <source>
        <strain evidence="2">S2</strain>
        <tissue evidence="2">Leaf</tissue>
    </source>
</reference>
<gene>
    <name evidence="2" type="ORF">D8674_009866</name>
</gene>
<feature type="compositionally biased region" description="Polar residues" evidence="1">
    <location>
        <begin position="39"/>
        <end position="50"/>
    </location>
</feature>
<comment type="caution">
    <text evidence="2">The sequence shown here is derived from an EMBL/GenBank/DDBJ whole genome shotgun (WGS) entry which is preliminary data.</text>
</comment>
<organism evidence="2 3">
    <name type="scientific">Pyrus ussuriensis x Pyrus communis</name>
    <dbReference type="NCBI Taxonomy" id="2448454"/>
    <lineage>
        <taxon>Eukaryota</taxon>
        <taxon>Viridiplantae</taxon>
        <taxon>Streptophyta</taxon>
        <taxon>Embryophyta</taxon>
        <taxon>Tracheophyta</taxon>
        <taxon>Spermatophyta</taxon>
        <taxon>Magnoliopsida</taxon>
        <taxon>eudicotyledons</taxon>
        <taxon>Gunneridae</taxon>
        <taxon>Pentapetalae</taxon>
        <taxon>rosids</taxon>
        <taxon>fabids</taxon>
        <taxon>Rosales</taxon>
        <taxon>Rosaceae</taxon>
        <taxon>Amygdaloideae</taxon>
        <taxon>Maleae</taxon>
        <taxon>Pyrus</taxon>
    </lineage>
</organism>
<keyword evidence="3" id="KW-1185">Reference proteome</keyword>
<accession>A0A5N5F974</accession>
<dbReference type="EMBL" id="SMOL01000753">
    <property type="protein sequence ID" value="KAB2599595.1"/>
    <property type="molecule type" value="Genomic_DNA"/>
</dbReference>
<evidence type="ECO:0000313" key="3">
    <source>
        <dbReference type="Proteomes" id="UP000327157"/>
    </source>
</evidence>
<dbReference type="Proteomes" id="UP000327157">
    <property type="component" value="Chromosome 13"/>
</dbReference>
<evidence type="ECO:0000256" key="1">
    <source>
        <dbReference type="SAM" id="MobiDB-lite"/>
    </source>
</evidence>
<name>A0A5N5F974_9ROSA</name>
<feature type="region of interest" description="Disordered" evidence="1">
    <location>
        <begin position="1"/>
        <end position="54"/>
    </location>
</feature>
<reference evidence="3" key="2">
    <citation type="submission" date="2019-10" db="EMBL/GenBank/DDBJ databases">
        <title>A de novo genome assembly of a pear dwarfing rootstock.</title>
        <authorList>
            <person name="Wang F."/>
            <person name="Wang J."/>
            <person name="Li S."/>
            <person name="Zhang Y."/>
            <person name="Fang M."/>
            <person name="Ma L."/>
            <person name="Zhao Y."/>
            <person name="Jiang S."/>
        </authorList>
    </citation>
    <scope>NUCLEOTIDE SEQUENCE [LARGE SCALE GENOMIC DNA]</scope>
</reference>
<evidence type="ECO:0000313" key="2">
    <source>
        <dbReference type="EMBL" id="KAB2599595.1"/>
    </source>
</evidence>
<reference evidence="2 3" key="1">
    <citation type="submission" date="2019-09" db="EMBL/GenBank/DDBJ databases">
        <authorList>
            <person name="Ou C."/>
        </authorList>
    </citation>
    <scope>NUCLEOTIDE SEQUENCE [LARGE SCALE GENOMIC DNA]</scope>
    <source>
        <strain evidence="2">S2</strain>
        <tissue evidence="2">Leaf</tissue>
    </source>
</reference>
<dbReference type="AlphaFoldDB" id="A0A5N5F974"/>
<feature type="compositionally biased region" description="Basic and acidic residues" evidence="1">
    <location>
        <begin position="7"/>
        <end position="26"/>
    </location>
</feature>
<sequence length="68" mass="7640">MAANEMGRQRDGVRDKVEVKGLRRLESEEELGFPMGPNTPKSSPRSSLANRQDRVSMAKIRLQLGFPI</sequence>